<evidence type="ECO:0000313" key="2">
    <source>
        <dbReference type="EMBL" id="KAK5824197.1"/>
    </source>
</evidence>
<dbReference type="PROSITE" id="PS50878">
    <property type="entry name" value="RT_POL"/>
    <property type="match status" value="1"/>
</dbReference>
<organism evidence="2 3">
    <name type="scientific">Gossypium arboreum</name>
    <name type="common">Tree cotton</name>
    <name type="synonym">Gossypium nanking</name>
    <dbReference type="NCBI Taxonomy" id="29729"/>
    <lineage>
        <taxon>Eukaryota</taxon>
        <taxon>Viridiplantae</taxon>
        <taxon>Streptophyta</taxon>
        <taxon>Embryophyta</taxon>
        <taxon>Tracheophyta</taxon>
        <taxon>Spermatophyta</taxon>
        <taxon>Magnoliopsida</taxon>
        <taxon>eudicotyledons</taxon>
        <taxon>Gunneridae</taxon>
        <taxon>Pentapetalae</taxon>
        <taxon>rosids</taxon>
        <taxon>malvids</taxon>
        <taxon>Malvales</taxon>
        <taxon>Malvaceae</taxon>
        <taxon>Malvoideae</taxon>
        <taxon>Gossypium</taxon>
    </lineage>
</organism>
<dbReference type="Proteomes" id="UP001358586">
    <property type="component" value="Chromosome 6"/>
</dbReference>
<evidence type="ECO:0000259" key="1">
    <source>
        <dbReference type="PROSITE" id="PS50878"/>
    </source>
</evidence>
<dbReference type="EMBL" id="JARKNE010000006">
    <property type="protein sequence ID" value="KAK5824197.1"/>
    <property type="molecule type" value="Genomic_DNA"/>
</dbReference>
<dbReference type="Pfam" id="PF00078">
    <property type="entry name" value="RVT_1"/>
    <property type="match status" value="1"/>
</dbReference>
<dbReference type="PANTHER" id="PTHR46890">
    <property type="entry name" value="NON-LTR RETROLELEMENT REVERSE TRANSCRIPTASE-LIKE PROTEIN-RELATED"/>
    <property type="match status" value="1"/>
</dbReference>
<sequence>MAPLHAPEIDGFSVILFQRLFSNNVLVAYEVLHSLKTRKTEKNENFTLKLDMSKAYDRVEWDFLAGMMTHLGFHTDWVVLIMRCVCSVSFSVSLNGSNSEWFSASRDLRQGDSLSPYLFLICAGGFSSLIKEAKQKGRLKGALIGKKKLSIAHLFFADDSILFGDASCK</sequence>
<dbReference type="InterPro" id="IPR052343">
    <property type="entry name" value="Retrotransposon-Effector_Assoc"/>
</dbReference>
<dbReference type="InterPro" id="IPR000477">
    <property type="entry name" value="RT_dom"/>
</dbReference>
<evidence type="ECO:0000313" key="3">
    <source>
        <dbReference type="Proteomes" id="UP001358586"/>
    </source>
</evidence>
<accession>A0ABR0PID3</accession>
<feature type="domain" description="Reverse transcriptase" evidence="1">
    <location>
        <begin position="1"/>
        <end position="169"/>
    </location>
</feature>
<reference evidence="2 3" key="1">
    <citation type="submission" date="2023-03" db="EMBL/GenBank/DDBJ databases">
        <title>WGS of Gossypium arboreum.</title>
        <authorList>
            <person name="Yu D."/>
        </authorList>
    </citation>
    <scope>NUCLEOTIDE SEQUENCE [LARGE SCALE GENOMIC DNA]</scope>
    <source>
        <tissue evidence="2">Leaf</tissue>
    </source>
</reference>
<comment type="caution">
    <text evidence="2">The sequence shown here is derived from an EMBL/GenBank/DDBJ whole genome shotgun (WGS) entry which is preliminary data.</text>
</comment>
<dbReference type="PANTHER" id="PTHR46890:SF48">
    <property type="entry name" value="RNA-DIRECTED DNA POLYMERASE"/>
    <property type="match status" value="1"/>
</dbReference>
<keyword evidence="3" id="KW-1185">Reference proteome</keyword>
<proteinExistence type="predicted"/>
<name>A0ABR0PID3_GOSAR</name>
<protein>
    <recommendedName>
        <fullName evidence="1">Reverse transcriptase domain-containing protein</fullName>
    </recommendedName>
</protein>
<gene>
    <name evidence="2" type="ORF">PVK06_018965</name>
</gene>